<evidence type="ECO:0000313" key="4">
    <source>
        <dbReference type="Proteomes" id="UP000310168"/>
    </source>
</evidence>
<dbReference type="Pfam" id="PF02945">
    <property type="entry name" value="Endonuclease_7"/>
    <property type="match status" value="1"/>
</dbReference>
<dbReference type="Gene3D" id="3.40.1800.10">
    <property type="entry name" value="His-Me finger endonucleases"/>
    <property type="match status" value="1"/>
</dbReference>
<reference evidence="3 4" key="1">
    <citation type="journal article" date="2019" name="Anaerobe">
        <title>Brachyspira catarrhinii sp. nov., an anaerobic intestinal spirochaete isolated from vervet monkeys may have been misidentified as Brachyspira aalborgi in previous studies.</title>
        <authorList>
            <person name="Phillips N.D."/>
            <person name="La T."/>
            <person name="Hampson D.J."/>
        </authorList>
    </citation>
    <scope>NUCLEOTIDE SEQUENCE [LARGE SCALE GENOMIC DNA]</scope>
    <source>
        <strain evidence="3 4">Z12</strain>
    </source>
</reference>
<evidence type="ECO:0000259" key="1">
    <source>
        <dbReference type="Pfam" id="PF18275"/>
    </source>
</evidence>
<dbReference type="InterPro" id="IPR041475">
    <property type="entry name" value="His_Me_b4a2"/>
</dbReference>
<dbReference type="InterPro" id="IPR040625">
    <property type="entry name" value="SH3_17"/>
</dbReference>
<dbReference type="Gene3D" id="2.30.30.140">
    <property type="match status" value="1"/>
</dbReference>
<dbReference type="Pfam" id="PF18350">
    <property type="entry name" value="SH3_17"/>
    <property type="match status" value="1"/>
</dbReference>
<keyword evidence="4" id="KW-1185">Reference proteome</keyword>
<proteinExistence type="predicted"/>
<dbReference type="GO" id="GO:0004519">
    <property type="term" value="F:endonuclease activity"/>
    <property type="evidence" value="ECO:0007669"/>
    <property type="project" value="UniProtKB-KW"/>
</dbReference>
<dbReference type="SUPFAM" id="SSF54060">
    <property type="entry name" value="His-Me finger endonucleases"/>
    <property type="match status" value="1"/>
</dbReference>
<dbReference type="InterPro" id="IPR038563">
    <property type="entry name" value="Endonuclease_7_sf"/>
</dbReference>
<evidence type="ECO:0000313" key="3">
    <source>
        <dbReference type="EMBL" id="TKZ35203.1"/>
    </source>
</evidence>
<name>A0ABY2TRI2_9SPIR</name>
<organism evidence="3 4">
    <name type="scientific">Brachyspira catarrhinii</name>
    <dbReference type="NCBI Taxonomy" id="2528966"/>
    <lineage>
        <taxon>Bacteria</taxon>
        <taxon>Pseudomonadati</taxon>
        <taxon>Spirochaetota</taxon>
        <taxon>Spirochaetia</taxon>
        <taxon>Brachyspirales</taxon>
        <taxon>Brachyspiraceae</taxon>
        <taxon>Brachyspira</taxon>
    </lineage>
</organism>
<keyword evidence="3" id="KW-0378">Hydrolase</keyword>
<accession>A0ABY2TRI2</accession>
<dbReference type="EMBL" id="SJDU01000140">
    <property type="protein sequence ID" value="TKZ35203.1"/>
    <property type="molecule type" value="Genomic_DNA"/>
</dbReference>
<dbReference type="Pfam" id="PF18275">
    <property type="entry name" value="His_Me_b4a2"/>
    <property type="match status" value="1"/>
</dbReference>
<comment type="caution">
    <text evidence="3">The sequence shown here is derived from an EMBL/GenBank/DDBJ whole genome shotgun (WGS) entry which is preliminary data.</text>
</comment>
<feature type="domain" description="His-Me finger endonuclease beta4-alpha2" evidence="1">
    <location>
        <begin position="56"/>
        <end position="107"/>
    </location>
</feature>
<keyword evidence="3" id="KW-0540">Nuclease</keyword>
<protein>
    <submittedName>
        <fullName evidence="3">Endonuclease</fullName>
    </submittedName>
</protein>
<dbReference type="Proteomes" id="UP000310168">
    <property type="component" value="Unassembled WGS sequence"/>
</dbReference>
<dbReference type="Gene3D" id="3.30.60.130">
    <property type="match status" value="1"/>
</dbReference>
<evidence type="ECO:0000259" key="2">
    <source>
        <dbReference type="Pfam" id="PF18350"/>
    </source>
</evidence>
<dbReference type="InterPro" id="IPR044925">
    <property type="entry name" value="His-Me_finger_sf"/>
</dbReference>
<dbReference type="InterPro" id="IPR004211">
    <property type="entry name" value="Endonuclease_7"/>
</dbReference>
<sequence length="191" mass="21745">MSMDIDNFVIANKNIDNIVKNSVGVIKAINGNFAMVLFIGKNELKRTEIENLEIIDIYKTGKGYKNKICNICHILKPTDEFEINQTDAKGIKTTRPSCRECRKTIDGVKLSNTEKKRMDKIAPTKGSIFVCPICEKRSIVGVTANLVRDHNHETGEGREWICDSCNTGLGRFKDNPKFLEKVIEYLRKYEK</sequence>
<gene>
    <name evidence="3" type="ORF">EZH24_06490</name>
</gene>
<feature type="domain" description="Restriction endonuclease SH3" evidence="2">
    <location>
        <begin position="3"/>
        <end position="55"/>
    </location>
</feature>
<keyword evidence="3" id="KW-0255">Endonuclease</keyword>